<dbReference type="NCBIfam" id="TIGR02595">
    <property type="entry name" value="PEP_CTERM"/>
    <property type="match status" value="1"/>
</dbReference>
<proteinExistence type="predicted"/>
<dbReference type="NCBIfam" id="NF038128">
    <property type="entry name" value="choice_anch_J"/>
    <property type="match status" value="1"/>
</dbReference>
<evidence type="ECO:0000313" key="3">
    <source>
        <dbReference type="Proteomes" id="UP001596101"/>
    </source>
</evidence>
<organism evidence="2 3">
    <name type="scientific">Massilia suwonensis</name>
    <dbReference type="NCBI Taxonomy" id="648895"/>
    <lineage>
        <taxon>Bacteria</taxon>
        <taxon>Pseudomonadati</taxon>
        <taxon>Pseudomonadota</taxon>
        <taxon>Betaproteobacteria</taxon>
        <taxon>Burkholderiales</taxon>
        <taxon>Oxalobacteraceae</taxon>
        <taxon>Telluria group</taxon>
        <taxon>Massilia</taxon>
    </lineage>
</organism>
<protein>
    <submittedName>
        <fullName evidence="2">Choice-of-anchor J domain-containing protein</fullName>
    </submittedName>
</protein>
<evidence type="ECO:0000256" key="1">
    <source>
        <dbReference type="SAM" id="SignalP"/>
    </source>
</evidence>
<feature type="chain" id="PRO_5045967529" evidence="1">
    <location>
        <begin position="21"/>
        <end position="212"/>
    </location>
</feature>
<keyword evidence="1" id="KW-0732">Signal</keyword>
<dbReference type="InterPro" id="IPR013424">
    <property type="entry name" value="Ice-binding_C"/>
</dbReference>
<accession>A0ABW0MTF7</accession>
<sequence length="212" mass="22431">MMKKALVALAISGMAMSAQAGDIMIKEGFENVFSLPGKGWVFNNASTPGGATNGWTQGTTAEFEAHEGSPASFAGANFASAPEGGELNAWLISPEFMTTWGNTVSFWLRGAASEDYSDQIAFGLSQGGSELIDFAMNPAFTVSQDGWTQYTFEIKAREGKARLAFQYLGAADASNYVGLDSLVIADIPEPASAAILLAGAMGMVMSRRRKRS</sequence>
<name>A0ABW0MTF7_9BURK</name>
<comment type="caution">
    <text evidence="2">The sequence shown here is derived from an EMBL/GenBank/DDBJ whole genome shotgun (WGS) entry which is preliminary data.</text>
</comment>
<dbReference type="Proteomes" id="UP001596101">
    <property type="component" value="Unassembled WGS sequence"/>
</dbReference>
<evidence type="ECO:0000313" key="2">
    <source>
        <dbReference type="EMBL" id="MFC5481209.1"/>
    </source>
</evidence>
<feature type="signal peptide" evidence="1">
    <location>
        <begin position="1"/>
        <end position="20"/>
    </location>
</feature>
<reference evidence="3" key="1">
    <citation type="journal article" date="2019" name="Int. J. Syst. Evol. Microbiol.">
        <title>The Global Catalogue of Microorganisms (GCM) 10K type strain sequencing project: providing services to taxonomists for standard genome sequencing and annotation.</title>
        <authorList>
            <consortium name="The Broad Institute Genomics Platform"/>
            <consortium name="The Broad Institute Genome Sequencing Center for Infectious Disease"/>
            <person name="Wu L."/>
            <person name="Ma J."/>
        </authorList>
    </citation>
    <scope>NUCLEOTIDE SEQUENCE [LARGE SCALE GENOMIC DNA]</scope>
    <source>
        <strain evidence="3">CCUG 43111</strain>
    </source>
</reference>
<dbReference type="RefSeq" id="WP_379761472.1">
    <property type="nucleotide sequence ID" value="NZ_JBHSMR010000015.1"/>
</dbReference>
<gene>
    <name evidence="2" type="ORF">ACFPQ5_23695</name>
</gene>
<dbReference type="Gene3D" id="2.60.120.200">
    <property type="match status" value="1"/>
</dbReference>
<keyword evidence="3" id="KW-1185">Reference proteome</keyword>
<dbReference type="EMBL" id="JBHSMR010000015">
    <property type="protein sequence ID" value="MFC5481209.1"/>
    <property type="molecule type" value="Genomic_DNA"/>
</dbReference>